<dbReference type="RefSeq" id="WP_179444047.1">
    <property type="nucleotide sequence ID" value="NZ_JACBZS010000001.1"/>
</dbReference>
<dbReference type="Pfam" id="PF00126">
    <property type="entry name" value="HTH_1"/>
    <property type="match status" value="1"/>
</dbReference>
<evidence type="ECO:0000256" key="2">
    <source>
        <dbReference type="ARBA" id="ARBA00023015"/>
    </source>
</evidence>
<dbReference type="InterPro" id="IPR036388">
    <property type="entry name" value="WH-like_DNA-bd_sf"/>
</dbReference>
<evidence type="ECO:0000256" key="3">
    <source>
        <dbReference type="ARBA" id="ARBA00023125"/>
    </source>
</evidence>
<dbReference type="AlphaFoldDB" id="A0A7Z0D791"/>
<sequence length="342" mass="37175">MSVDVRRLLLLADVAEHGSLTGAAAALGYTTSAISQQLRRLESEAGQPLLERLPRGIRLTEAGAALATRAGAIRRQLRAAESDLAEHSGLRAGSLRIGSFPTASASLLPLVVTRFHQRWPDIDLTVHSALLAPLIDLLHSGEVELALLWDYPWNRLRDPGLTSVHLLDDPPVLVVPAASDLPRERPVTMADLADRRWVVRSETHPASDLLLRSCVRAGYEPRITYRAQDYQEIQAMVAAGLGIALAPRLGLTNLRDDVRLVSIAADDDVPHRRILLSRVRDRPARPAAAAIERAFAEVADSLSVSRLGRHQLGSVRDGADPRHAPPEPEDPDDPGGEAFRNA</sequence>
<dbReference type="PANTHER" id="PTHR30346">
    <property type="entry name" value="TRANSCRIPTIONAL DUAL REGULATOR HCAR-RELATED"/>
    <property type="match status" value="1"/>
</dbReference>
<dbReference type="InterPro" id="IPR000847">
    <property type="entry name" value="LysR_HTH_N"/>
</dbReference>
<gene>
    <name evidence="7" type="ORF">GGQ54_000611</name>
</gene>
<keyword evidence="8" id="KW-1185">Reference proteome</keyword>
<feature type="region of interest" description="Disordered" evidence="5">
    <location>
        <begin position="309"/>
        <end position="342"/>
    </location>
</feature>
<comment type="caution">
    <text evidence="7">The sequence shown here is derived from an EMBL/GenBank/DDBJ whole genome shotgun (WGS) entry which is preliminary data.</text>
</comment>
<feature type="compositionally biased region" description="Basic and acidic residues" evidence="5">
    <location>
        <begin position="317"/>
        <end position="326"/>
    </location>
</feature>
<dbReference type="GO" id="GO:0003677">
    <property type="term" value="F:DNA binding"/>
    <property type="evidence" value="ECO:0007669"/>
    <property type="project" value="UniProtKB-KW"/>
</dbReference>
<evidence type="ECO:0000256" key="1">
    <source>
        <dbReference type="ARBA" id="ARBA00009437"/>
    </source>
</evidence>
<dbReference type="Proteomes" id="UP000527616">
    <property type="component" value="Unassembled WGS sequence"/>
</dbReference>
<dbReference type="Pfam" id="PF03466">
    <property type="entry name" value="LysR_substrate"/>
    <property type="match status" value="1"/>
</dbReference>
<dbReference type="EMBL" id="JACBZS010000001">
    <property type="protein sequence ID" value="NYI70051.1"/>
    <property type="molecule type" value="Genomic_DNA"/>
</dbReference>
<keyword evidence="2" id="KW-0805">Transcription regulation</keyword>
<reference evidence="7 8" key="1">
    <citation type="submission" date="2020-07" db="EMBL/GenBank/DDBJ databases">
        <title>Sequencing the genomes of 1000 actinobacteria strains.</title>
        <authorList>
            <person name="Klenk H.-P."/>
        </authorList>
    </citation>
    <scope>NUCLEOTIDE SEQUENCE [LARGE SCALE GENOMIC DNA]</scope>
    <source>
        <strain evidence="7 8">DSM 103164</strain>
    </source>
</reference>
<dbReference type="GO" id="GO:0003700">
    <property type="term" value="F:DNA-binding transcription factor activity"/>
    <property type="evidence" value="ECO:0007669"/>
    <property type="project" value="InterPro"/>
</dbReference>
<evidence type="ECO:0000259" key="6">
    <source>
        <dbReference type="PROSITE" id="PS50931"/>
    </source>
</evidence>
<dbReference type="PROSITE" id="PS50931">
    <property type="entry name" value="HTH_LYSR"/>
    <property type="match status" value="1"/>
</dbReference>
<evidence type="ECO:0000313" key="8">
    <source>
        <dbReference type="Proteomes" id="UP000527616"/>
    </source>
</evidence>
<feature type="domain" description="HTH lysR-type" evidence="6">
    <location>
        <begin position="3"/>
        <end position="60"/>
    </location>
</feature>
<keyword evidence="3 7" id="KW-0238">DNA-binding</keyword>
<dbReference type="InterPro" id="IPR005119">
    <property type="entry name" value="LysR_subst-bd"/>
</dbReference>
<dbReference type="PANTHER" id="PTHR30346:SF29">
    <property type="entry name" value="LYSR SUBSTRATE-BINDING"/>
    <property type="match status" value="1"/>
</dbReference>
<organism evidence="7 8">
    <name type="scientific">Naumannella cuiyingiana</name>
    <dbReference type="NCBI Taxonomy" id="1347891"/>
    <lineage>
        <taxon>Bacteria</taxon>
        <taxon>Bacillati</taxon>
        <taxon>Actinomycetota</taxon>
        <taxon>Actinomycetes</taxon>
        <taxon>Propionibacteriales</taxon>
        <taxon>Propionibacteriaceae</taxon>
        <taxon>Naumannella</taxon>
    </lineage>
</organism>
<name>A0A7Z0D791_9ACTN</name>
<accession>A0A7Z0D791</accession>
<protein>
    <submittedName>
        <fullName evidence="7">DNA-binding transcriptional LysR family regulator</fullName>
    </submittedName>
</protein>
<proteinExistence type="inferred from homology"/>
<dbReference type="Gene3D" id="1.10.10.10">
    <property type="entry name" value="Winged helix-like DNA-binding domain superfamily/Winged helix DNA-binding domain"/>
    <property type="match status" value="1"/>
</dbReference>
<evidence type="ECO:0000256" key="4">
    <source>
        <dbReference type="ARBA" id="ARBA00023163"/>
    </source>
</evidence>
<dbReference type="InterPro" id="IPR036390">
    <property type="entry name" value="WH_DNA-bd_sf"/>
</dbReference>
<dbReference type="SUPFAM" id="SSF46785">
    <property type="entry name" value="Winged helix' DNA-binding domain"/>
    <property type="match status" value="1"/>
</dbReference>
<dbReference type="GO" id="GO:0032993">
    <property type="term" value="C:protein-DNA complex"/>
    <property type="evidence" value="ECO:0007669"/>
    <property type="project" value="TreeGrafter"/>
</dbReference>
<dbReference type="CDD" id="cd08423">
    <property type="entry name" value="PBP2_LTTR_like_6"/>
    <property type="match status" value="1"/>
</dbReference>
<dbReference type="Gene3D" id="3.40.190.10">
    <property type="entry name" value="Periplasmic binding protein-like II"/>
    <property type="match status" value="2"/>
</dbReference>
<evidence type="ECO:0000256" key="5">
    <source>
        <dbReference type="SAM" id="MobiDB-lite"/>
    </source>
</evidence>
<dbReference type="SUPFAM" id="SSF53850">
    <property type="entry name" value="Periplasmic binding protein-like II"/>
    <property type="match status" value="1"/>
</dbReference>
<keyword evidence="4" id="KW-0804">Transcription</keyword>
<comment type="similarity">
    <text evidence="1">Belongs to the LysR transcriptional regulatory family.</text>
</comment>
<evidence type="ECO:0000313" key="7">
    <source>
        <dbReference type="EMBL" id="NYI70051.1"/>
    </source>
</evidence>